<dbReference type="EMBL" id="UASS01000040">
    <property type="protein sequence ID" value="SPX62752.1"/>
    <property type="molecule type" value="Genomic_DNA"/>
</dbReference>
<evidence type="ECO:0000256" key="6">
    <source>
        <dbReference type="ARBA" id="ARBA00023316"/>
    </source>
</evidence>
<feature type="active site" description="Nucleophile" evidence="7">
    <location>
        <position position="205"/>
    </location>
</feature>
<comment type="pathway">
    <text evidence="1 7">Cell wall biogenesis; peptidoglycan biosynthesis.</text>
</comment>
<dbReference type="PROSITE" id="PS52029">
    <property type="entry name" value="LD_TPASE"/>
    <property type="match status" value="1"/>
</dbReference>
<gene>
    <name evidence="10" type="primary">enhA_4</name>
    <name evidence="10" type="ORF">Lfee_3230</name>
    <name evidence="11" type="ORF">NCTC12022_03517</name>
</gene>
<feature type="signal peptide" evidence="8">
    <location>
        <begin position="1"/>
        <end position="21"/>
    </location>
</feature>
<name>A0A0W0TJA9_9GAMM</name>
<evidence type="ECO:0000259" key="9">
    <source>
        <dbReference type="PROSITE" id="PS52029"/>
    </source>
</evidence>
<evidence type="ECO:0000256" key="7">
    <source>
        <dbReference type="PROSITE-ProRule" id="PRU01373"/>
    </source>
</evidence>
<dbReference type="CDD" id="cd16913">
    <property type="entry name" value="YkuD_like"/>
    <property type="match status" value="1"/>
</dbReference>
<evidence type="ECO:0000256" key="4">
    <source>
        <dbReference type="ARBA" id="ARBA00022960"/>
    </source>
</evidence>
<dbReference type="PATRIC" id="fig|453.4.peg.3516"/>
<evidence type="ECO:0000313" key="13">
    <source>
        <dbReference type="Proteomes" id="UP000251942"/>
    </source>
</evidence>
<evidence type="ECO:0000313" key="11">
    <source>
        <dbReference type="EMBL" id="SPX62752.1"/>
    </source>
</evidence>
<feature type="chain" id="PRO_5033244684" evidence="8">
    <location>
        <begin position="22"/>
        <end position="252"/>
    </location>
</feature>
<evidence type="ECO:0000313" key="12">
    <source>
        <dbReference type="Proteomes" id="UP000054698"/>
    </source>
</evidence>
<dbReference type="Pfam" id="PF03734">
    <property type="entry name" value="YkuD"/>
    <property type="match status" value="1"/>
</dbReference>
<dbReference type="PANTHER" id="PTHR30582">
    <property type="entry name" value="L,D-TRANSPEPTIDASE"/>
    <property type="match status" value="1"/>
</dbReference>
<dbReference type="GO" id="GO:0071555">
    <property type="term" value="P:cell wall organization"/>
    <property type="evidence" value="ECO:0007669"/>
    <property type="project" value="UniProtKB-UniRule"/>
</dbReference>
<dbReference type="InterPro" id="IPR038063">
    <property type="entry name" value="Transpep_catalytic_dom"/>
</dbReference>
<dbReference type="UniPathway" id="UPA00219"/>
<dbReference type="InterPro" id="IPR050979">
    <property type="entry name" value="LD-transpeptidase"/>
</dbReference>
<evidence type="ECO:0000313" key="10">
    <source>
        <dbReference type="EMBL" id="KTC95565.1"/>
    </source>
</evidence>
<evidence type="ECO:0000256" key="3">
    <source>
        <dbReference type="ARBA" id="ARBA00022679"/>
    </source>
</evidence>
<evidence type="ECO:0000256" key="2">
    <source>
        <dbReference type="ARBA" id="ARBA00005992"/>
    </source>
</evidence>
<dbReference type="OrthoDB" id="463216at2"/>
<accession>A0A0W0TJA9</accession>
<evidence type="ECO:0000256" key="5">
    <source>
        <dbReference type="ARBA" id="ARBA00022984"/>
    </source>
</evidence>
<dbReference type="Gene3D" id="2.40.440.10">
    <property type="entry name" value="L,D-transpeptidase catalytic domain-like"/>
    <property type="match status" value="1"/>
</dbReference>
<dbReference type="GO" id="GO:0018104">
    <property type="term" value="P:peptidoglycan-protein cross-linking"/>
    <property type="evidence" value="ECO:0007669"/>
    <property type="project" value="TreeGrafter"/>
</dbReference>
<dbReference type="GO" id="GO:0005576">
    <property type="term" value="C:extracellular region"/>
    <property type="evidence" value="ECO:0007669"/>
    <property type="project" value="TreeGrafter"/>
</dbReference>
<keyword evidence="4 7" id="KW-0133">Cell shape</keyword>
<dbReference type="RefSeq" id="WP_058448007.1">
    <property type="nucleotide sequence ID" value="NZ_CAAAHT010000029.1"/>
</dbReference>
<keyword evidence="8" id="KW-0732">Signal</keyword>
<dbReference type="AlphaFoldDB" id="A0A0W0TJA9"/>
<feature type="active site" description="Proton donor/acceptor" evidence="7">
    <location>
        <position position="191"/>
    </location>
</feature>
<keyword evidence="5 7" id="KW-0573">Peptidoglycan synthesis</keyword>
<keyword evidence="6 7" id="KW-0961">Cell wall biogenesis/degradation</keyword>
<dbReference type="SUPFAM" id="SSF141523">
    <property type="entry name" value="L,D-transpeptidase catalytic domain-like"/>
    <property type="match status" value="1"/>
</dbReference>
<comment type="similarity">
    <text evidence="2">Belongs to the YkuD family.</text>
</comment>
<proteinExistence type="inferred from homology"/>
<dbReference type="InterPro" id="IPR005490">
    <property type="entry name" value="LD_TPept_cat_dom"/>
</dbReference>
<feature type="domain" description="L,D-TPase catalytic" evidence="9">
    <location>
        <begin position="107"/>
        <end position="238"/>
    </location>
</feature>
<dbReference type="Proteomes" id="UP000054698">
    <property type="component" value="Unassembled WGS sequence"/>
</dbReference>
<dbReference type="EMBL" id="LNYB01000085">
    <property type="protein sequence ID" value="KTC95565.1"/>
    <property type="molecule type" value="Genomic_DNA"/>
</dbReference>
<evidence type="ECO:0000256" key="8">
    <source>
        <dbReference type="SAM" id="SignalP"/>
    </source>
</evidence>
<organism evidence="10 12">
    <name type="scientific">Legionella feeleii</name>
    <dbReference type="NCBI Taxonomy" id="453"/>
    <lineage>
        <taxon>Bacteria</taxon>
        <taxon>Pseudomonadati</taxon>
        <taxon>Pseudomonadota</taxon>
        <taxon>Gammaproteobacteria</taxon>
        <taxon>Legionellales</taxon>
        <taxon>Legionellaceae</taxon>
        <taxon>Legionella</taxon>
    </lineage>
</organism>
<protein>
    <submittedName>
        <fullName evidence="10">Enhanced entry protein EnhA</fullName>
    </submittedName>
</protein>
<dbReference type="Proteomes" id="UP000251942">
    <property type="component" value="Unassembled WGS sequence"/>
</dbReference>
<dbReference type="GO" id="GO:0008360">
    <property type="term" value="P:regulation of cell shape"/>
    <property type="evidence" value="ECO:0007669"/>
    <property type="project" value="UniProtKB-UniRule"/>
</dbReference>
<dbReference type="STRING" id="453.Lfee_3230"/>
<keyword evidence="12" id="KW-1185">Reference proteome</keyword>
<dbReference type="GO" id="GO:0071972">
    <property type="term" value="F:peptidoglycan L,D-transpeptidase activity"/>
    <property type="evidence" value="ECO:0007669"/>
    <property type="project" value="TreeGrafter"/>
</dbReference>
<keyword evidence="3" id="KW-0808">Transferase</keyword>
<dbReference type="PANTHER" id="PTHR30582:SF2">
    <property type="entry name" value="L,D-TRANSPEPTIDASE YCIB-RELATED"/>
    <property type="match status" value="1"/>
</dbReference>
<evidence type="ECO:0000256" key="1">
    <source>
        <dbReference type="ARBA" id="ARBA00004752"/>
    </source>
</evidence>
<reference evidence="11 13" key="2">
    <citation type="submission" date="2018-06" db="EMBL/GenBank/DDBJ databases">
        <authorList>
            <consortium name="Pathogen Informatics"/>
            <person name="Doyle S."/>
        </authorList>
    </citation>
    <scope>NUCLEOTIDE SEQUENCE [LARGE SCALE GENOMIC DNA]</scope>
    <source>
        <strain evidence="11 13">NCTC12022</strain>
    </source>
</reference>
<reference evidence="10 12" key="1">
    <citation type="submission" date="2015-11" db="EMBL/GenBank/DDBJ databases">
        <title>Genomic analysis of 38 Legionella species identifies large and diverse effector repertoires.</title>
        <authorList>
            <person name="Burstein D."/>
            <person name="Amaro F."/>
            <person name="Zusman T."/>
            <person name="Lifshitz Z."/>
            <person name="Cohen O."/>
            <person name="Gilbert J.A."/>
            <person name="Pupko T."/>
            <person name="Shuman H.A."/>
            <person name="Segal G."/>
        </authorList>
    </citation>
    <scope>NUCLEOTIDE SEQUENCE [LARGE SCALE GENOMIC DNA]</scope>
    <source>
        <strain evidence="10 12">WO-44C</strain>
    </source>
</reference>
<sequence>MKRILWLLLALLPSLSIAAKAAAEVIPTYYGTGLCNYPQYQCIKIQSGQSWEKLFPDPVQRDVVQRLNRTYNRLWAGKIIAVPRALASTTIFDISPFELKIPPSEDTQIIVDQEKLAWAAYSRQGQLIKWGPISSGRDKCSDSNNSCRTLTGIFRVFSKENEHCKSNAFPAGRGGARMPYCMFFHKGFALHGSDDIPGYRASHGCIRMFIEDAKWLNHHFVESSDKKNNFSGTVVIVRPLATSLKTSKSVRH</sequence>
<dbReference type="GO" id="GO:0016740">
    <property type="term" value="F:transferase activity"/>
    <property type="evidence" value="ECO:0007669"/>
    <property type="project" value="UniProtKB-KW"/>
</dbReference>